<keyword evidence="5 8" id="KW-0274">FAD</keyword>
<dbReference type="UniPathway" id="UPA00193"/>
<reference evidence="9 10" key="1">
    <citation type="submission" date="2020-07" db="EMBL/GenBank/DDBJ databases">
        <title>Sequencing the genomes of 1000 actinobacteria strains.</title>
        <authorList>
            <person name="Klenk H.-P."/>
        </authorList>
    </citation>
    <scope>NUCLEOTIDE SEQUENCE [LARGE SCALE GENOMIC DNA]</scope>
    <source>
        <strain evidence="9 10">DSM 26487</strain>
    </source>
</reference>
<evidence type="ECO:0000313" key="9">
    <source>
        <dbReference type="EMBL" id="NYI77683.1"/>
    </source>
</evidence>
<dbReference type="EMBL" id="JACBZR010000001">
    <property type="protein sequence ID" value="NYI77683.1"/>
    <property type="molecule type" value="Genomic_DNA"/>
</dbReference>
<dbReference type="PANTHER" id="PTHR45754:SF3">
    <property type="entry name" value="METHYLENETETRAHYDROFOLATE REDUCTASE (NADPH)"/>
    <property type="match status" value="1"/>
</dbReference>
<sequence length="283" mass="30461">MATDQPTTSSEVDGRLLQMLTDATMEVIPLKGGPEQILATSPGATVAVTCSPKFGLSRTLEQCEVAASAGRRVVPHIAARMVEDRAALRDAVRRVADLGVTDLYVIGGDAAAPIGRYGEAGQLLDDLAEIEHPFTRIGVGCYPEGHPHIDDDRLWEALLRKQSSATYMVSQMCFDAEALTTWLAQARARGVTLPLRVGIAGPLKLAKLTELSLRIGVGQSLRYLSKQHGLVGNVLLGRTYDPVPLIRSVVSDKPGTDIEGLHAFTFNQVPVFRAWAKTYGAMS</sequence>
<comment type="similarity">
    <text evidence="3 8">Belongs to the methylenetetrahydrofolate reductase family.</text>
</comment>
<dbReference type="PANTHER" id="PTHR45754">
    <property type="entry name" value="METHYLENETETRAHYDROFOLATE REDUCTASE"/>
    <property type="match status" value="1"/>
</dbReference>
<dbReference type="Pfam" id="PF02219">
    <property type="entry name" value="MTHFR"/>
    <property type="match status" value="1"/>
</dbReference>
<evidence type="ECO:0000256" key="2">
    <source>
        <dbReference type="ARBA" id="ARBA00004777"/>
    </source>
</evidence>
<protein>
    <recommendedName>
        <fullName evidence="8">Methylenetetrahydrofolate reductase</fullName>
    </recommendedName>
</protein>
<dbReference type="GO" id="GO:0009086">
    <property type="term" value="P:methionine biosynthetic process"/>
    <property type="evidence" value="ECO:0007669"/>
    <property type="project" value="TreeGrafter"/>
</dbReference>
<evidence type="ECO:0000313" key="10">
    <source>
        <dbReference type="Proteomes" id="UP000564496"/>
    </source>
</evidence>
<dbReference type="InterPro" id="IPR029041">
    <property type="entry name" value="FAD-linked_oxidoreductase-like"/>
</dbReference>
<comment type="caution">
    <text evidence="9">The sequence shown here is derived from an EMBL/GenBank/DDBJ whole genome shotgun (WGS) entry which is preliminary data.</text>
</comment>
<evidence type="ECO:0000256" key="5">
    <source>
        <dbReference type="ARBA" id="ARBA00022827"/>
    </source>
</evidence>
<proteinExistence type="inferred from homology"/>
<evidence type="ECO:0000256" key="6">
    <source>
        <dbReference type="ARBA" id="ARBA00023002"/>
    </source>
</evidence>
<name>A0A7Z0DLN8_9ACTN</name>
<keyword evidence="4 8" id="KW-0285">Flavoprotein</keyword>
<gene>
    <name evidence="9" type="ORF">BJ988_002331</name>
</gene>
<comment type="cofactor">
    <cofactor evidence="1 8">
        <name>FAD</name>
        <dbReference type="ChEBI" id="CHEBI:57692"/>
    </cofactor>
</comment>
<comment type="pathway">
    <text evidence="2 8">One-carbon metabolism; tetrahydrofolate interconversion.</text>
</comment>
<dbReference type="Proteomes" id="UP000564496">
    <property type="component" value="Unassembled WGS sequence"/>
</dbReference>
<evidence type="ECO:0000256" key="4">
    <source>
        <dbReference type="ARBA" id="ARBA00022630"/>
    </source>
</evidence>
<dbReference type="GO" id="GO:0071949">
    <property type="term" value="F:FAD binding"/>
    <property type="evidence" value="ECO:0007669"/>
    <property type="project" value="TreeGrafter"/>
</dbReference>
<comment type="catalytic activity">
    <reaction evidence="7">
        <text>(6S)-5-methyl-5,6,7,8-tetrahydrofolate + NAD(+) = (6R)-5,10-methylene-5,6,7,8-tetrahydrofolate + NADH + H(+)</text>
        <dbReference type="Rhea" id="RHEA:19821"/>
        <dbReference type="ChEBI" id="CHEBI:15378"/>
        <dbReference type="ChEBI" id="CHEBI:15636"/>
        <dbReference type="ChEBI" id="CHEBI:18608"/>
        <dbReference type="ChEBI" id="CHEBI:57540"/>
        <dbReference type="ChEBI" id="CHEBI:57945"/>
        <dbReference type="EC" id="1.5.1.54"/>
    </reaction>
    <physiologicalReaction direction="right-to-left" evidence="7">
        <dbReference type="Rhea" id="RHEA:19823"/>
    </physiologicalReaction>
</comment>
<evidence type="ECO:0000256" key="1">
    <source>
        <dbReference type="ARBA" id="ARBA00001974"/>
    </source>
</evidence>
<evidence type="ECO:0000256" key="7">
    <source>
        <dbReference type="ARBA" id="ARBA00048628"/>
    </source>
</evidence>
<dbReference type="InterPro" id="IPR003171">
    <property type="entry name" value="Mehydrof_redctse-like"/>
</dbReference>
<evidence type="ECO:0000256" key="3">
    <source>
        <dbReference type="ARBA" id="ARBA00006743"/>
    </source>
</evidence>
<keyword evidence="6 8" id="KW-0560">Oxidoreductase</keyword>
<dbReference type="AlphaFoldDB" id="A0A7Z0DLN8"/>
<dbReference type="Gene3D" id="3.20.20.220">
    <property type="match status" value="1"/>
</dbReference>
<dbReference type="GO" id="GO:0106312">
    <property type="term" value="F:methylenetetrahydrofolate reductase (NADH) activity"/>
    <property type="evidence" value="ECO:0007669"/>
    <property type="project" value="UniProtKB-EC"/>
</dbReference>
<accession>A0A7Z0DLN8</accession>
<organism evidence="9 10">
    <name type="scientific">Nocardioides panzhihuensis</name>
    <dbReference type="NCBI Taxonomy" id="860243"/>
    <lineage>
        <taxon>Bacteria</taxon>
        <taxon>Bacillati</taxon>
        <taxon>Actinomycetota</taxon>
        <taxon>Actinomycetes</taxon>
        <taxon>Propionibacteriales</taxon>
        <taxon>Nocardioidaceae</taxon>
        <taxon>Nocardioides</taxon>
    </lineage>
</organism>
<dbReference type="RefSeq" id="WP_179658141.1">
    <property type="nucleotide sequence ID" value="NZ_JACBZR010000001.1"/>
</dbReference>
<dbReference type="SUPFAM" id="SSF51730">
    <property type="entry name" value="FAD-linked oxidoreductase"/>
    <property type="match status" value="1"/>
</dbReference>
<evidence type="ECO:0000256" key="8">
    <source>
        <dbReference type="RuleBase" id="RU003862"/>
    </source>
</evidence>
<dbReference type="GO" id="GO:0035999">
    <property type="term" value="P:tetrahydrofolate interconversion"/>
    <property type="evidence" value="ECO:0007669"/>
    <property type="project" value="UniProtKB-UniPathway"/>
</dbReference>
<dbReference type="GO" id="GO:0005829">
    <property type="term" value="C:cytosol"/>
    <property type="evidence" value="ECO:0007669"/>
    <property type="project" value="TreeGrafter"/>
</dbReference>
<keyword evidence="10" id="KW-1185">Reference proteome</keyword>